<keyword evidence="6" id="KW-1185">Reference proteome</keyword>
<evidence type="ECO:0000313" key="6">
    <source>
        <dbReference type="Proteomes" id="UP000076837"/>
    </source>
</evidence>
<name>A0A163HBM6_DIDRA</name>
<dbReference type="GO" id="GO:0061630">
    <property type="term" value="F:ubiquitin protein ligase activity"/>
    <property type="evidence" value="ECO:0007669"/>
    <property type="project" value="InterPro"/>
</dbReference>
<dbReference type="Gene3D" id="3.30.40.10">
    <property type="entry name" value="Zinc/RING finger domain, C3HC4 (zinc finger)"/>
    <property type="match status" value="1"/>
</dbReference>
<proteinExistence type="predicted"/>
<dbReference type="GO" id="GO:0008270">
    <property type="term" value="F:zinc ion binding"/>
    <property type="evidence" value="ECO:0007669"/>
    <property type="project" value="UniProtKB-KW"/>
</dbReference>
<accession>A0A163HBM6</accession>
<dbReference type="SUPFAM" id="SSF57850">
    <property type="entry name" value="RING/U-box"/>
    <property type="match status" value="1"/>
</dbReference>
<reference evidence="5 6" key="1">
    <citation type="journal article" date="2016" name="Sci. Rep.">
        <title>Draft genome sequencing and secretome analysis of fungal phytopathogen Ascochyta rabiei provides insight into the necrotrophic effector repertoire.</title>
        <authorList>
            <person name="Verma S."/>
            <person name="Gazara R.K."/>
            <person name="Nizam S."/>
            <person name="Parween S."/>
            <person name="Chattopadhyay D."/>
            <person name="Verma P.K."/>
        </authorList>
    </citation>
    <scope>NUCLEOTIDE SEQUENCE [LARGE SCALE GENOMIC DNA]</scope>
    <source>
        <strain evidence="5 6">ArDII</strain>
    </source>
</reference>
<dbReference type="PANTHER" id="PTHR21540">
    <property type="entry name" value="RING FINGER AND SWIM DOMAIN-CONTAINING PROTEIN 2"/>
    <property type="match status" value="1"/>
</dbReference>
<comment type="caution">
    <text evidence="5">The sequence shown here is derived from an EMBL/GenBank/DDBJ whole genome shotgun (WGS) entry which is preliminary data.</text>
</comment>
<dbReference type="SMART" id="SM00744">
    <property type="entry name" value="RINGv"/>
    <property type="match status" value="1"/>
</dbReference>
<keyword evidence="3" id="KW-0862">Zinc</keyword>
<evidence type="ECO:0000256" key="1">
    <source>
        <dbReference type="ARBA" id="ARBA00022723"/>
    </source>
</evidence>
<organism evidence="5 6">
    <name type="scientific">Didymella rabiei</name>
    <name type="common">Chickpea ascochyta blight fungus</name>
    <name type="synonym">Mycosphaerella rabiei</name>
    <dbReference type="NCBI Taxonomy" id="5454"/>
    <lineage>
        <taxon>Eukaryota</taxon>
        <taxon>Fungi</taxon>
        <taxon>Dikarya</taxon>
        <taxon>Ascomycota</taxon>
        <taxon>Pezizomycotina</taxon>
        <taxon>Dothideomycetes</taxon>
        <taxon>Pleosporomycetidae</taxon>
        <taxon>Pleosporales</taxon>
        <taxon>Pleosporineae</taxon>
        <taxon>Didymellaceae</taxon>
        <taxon>Ascochyta</taxon>
    </lineage>
</organism>
<dbReference type="AlphaFoldDB" id="A0A163HBM6"/>
<dbReference type="Pfam" id="PF04434">
    <property type="entry name" value="SWIM"/>
    <property type="match status" value="1"/>
</dbReference>
<keyword evidence="1" id="KW-0479">Metal-binding</keyword>
<sequence>MHSPVAQPKLRDQDLTPLVGQPNAASACMVSCSMETSSSPPSRPLRKRKAVEYGEDDYDDAAAESRLPKKAKKASGTVEVECTAPKRTRKKRTQGDSDTPSVEKRLRRHRARAPASYLEVKGRALTQRLTVLSRERCGTDELPEEKVVIAGSTGNLYQVHVNLVPSCDCPHAKKGNQCKHIVYVMLRVLKAREDVAYQLALISSELRHLIENAPLIPGVETDGKDKPGEDQDGNRKPIEGECPICYDELDSKNDVIVYCKASCGNNVHKACMQSWIQVAARGKATCPYCRATWDTEEGLDGKMGTIDTKGLQRNEDGYLNAAGLLGLSGERDYSSYHQFWVRRQLGRGWQGGL</sequence>
<feature type="region of interest" description="Disordered" evidence="4">
    <location>
        <begin position="32"/>
        <end position="113"/>
    </location>
</feature>
<dbReference type="PROSITE" id="PS50089">
    <property type="entry name" value="ZF_RING_2"/>
    <property type="match status" value="1"/>
</dbReference>
<evidence type="ECO:0000256" key="4">
    <source>
        <dbReference type="SAM" id="MobiDB-lite"/>
    </source>
</evidence>
<dbReference type="InterPro" id="IPR001841">
    <property type="entry name" value="Znf_RING"/>
</dbReference>
<gene>
    <name evidence="5" type="ORF">ST47_g3646</name>
</gene>
<dbReference type="InterPro" id="IPR013083">
    <property type="entry name" value="Znf_RING/FYVE/PHD"/>
</dbReference>
<evidence type="ECO:0000256" key="2">
    <source>
        <dbReference type="ARBA" id="ARBA00022771"/>
    </source>
</evidence>
<dbReference type="Proteomes" id="UP000076837">
    <property type="component" value="Unassembled WGS sequence"/>
</dbReference>
<dbReference type="InterPro" id="IPR011016">
    <property type="entry name" value="Znf_RING-CH"/>
</dbReference>
<keyword evidence="2" id="KW-0863">Zinc-finger</keyword>
<dbReference type="InterPro" id="IPR007527">
    <property type="entry name" value="Znf_SWIM"/>
</dbReference>
<dbReference type="InterPro" id="IPR039903">
    <property type="entry name" value="Zswim2"/>
</dbReference>
<dbReference type="EMBL" id="JYNV01000132">
    <property type="protein sequence ID" value="KZM25231.1"/>
    <property type="molecule type" value="Genomic_DNA"/>
</dbReference>
<feature type="compositionally biased region" description="Acidic residues" evidence="4">
    <location>
        <begin position="53"/>
        <end position="62"/>
    </location>
</feature>
<dbReference type="STRING" id="5454.A0A163HBM6"/>
<evidence type="ECO:0000313" key="5">
    <source>
        <dbReference type="EMBL" id="KZM25231.1"/>
    </source>
</evidence>
<dbReference type="Pfam" id="PF13639">
    <property type="entry name" value="zf-RING_2"/>
    <property type="match status" value="1"/>
</dbReference>
<dbReference type="PROSITE" id="PS50966">
    <property type="entry name" value="ZF_SWIM"/>
    <property type="match status" value="1"/>
</dbReference>
<evidence type="ECO:0000256" key="3">
    <source>
        <dbReference type="ARBA" id="ARBA00022833"/>
    </source>
</evidence>
<dbReference type="CDD" id="cd16494">
    <property type="entry name" value="RING-CH-C4HC3_ZSWM2"/>
    <property type="match status" value="1"/>
</dbReference>
<dbReference type="PANTHER" id="PTHR21540:SF0">
    <property type="entry name" value="PHD FAMILY PROTEIN"/>
    <property type="match status" value="1"/>
</dbReference>
<protein>
    <submittedName>
        <fullName evidence="5">Zinc ion binding</fullName>
    </submittedName>
</protein>